<dbReference type="OrthoDB" id="9766163at2"/>
<keyword evidence="3" id="KW-1185">Reference proteome</keyword>
<accession>A0A142EQI6</accession>
<evidence type="ECO:0000313" key="3">
    <source>
        <dbReference type="Proteomes" id="UP000073816"/>
    </source>
</evidence>
<dbReference type="InterPro" id="IPR051608">
    <property type="entry name" value="RQC_Subunit_NEMF"/>
</dbReference>
<dbReference type="GO" id="GO:0000049">
    <property type="term" value="F:tRNA binding"/>
    <property type="evidence" value="ECO:0007669"/>
    <property type="project" value="TreeGrafter"/>
</dbReference>
<organism evidence="2 3">
    <name type="scientific">Algoriphagus sanaruensis</name>
    <dbReference type="NCBI Taxonomy" id="1727163"/>
    <lineage>
        <taxon>Bacteria</taxon>
        <taxon>Pseudomonadati</taxon>
        <taxon>Bacteroidota</taxon>
        <taxon>Cytophagia</taxon>
        <taxon>Cytophagales</taxon>
        <taxon>Cyclobacteriaceae</taxon>
        <taxon>Algoriphagus</taxon>
    </lineage>
</organism>
<dbReference type="AlphaFoldDB" id="A0A142EQI6"/>
<name>A0A142EQI6_9BACT</name>
<proteinExistence type="predicted"/>
<dbReference type="GO" id="GO:1990112">
    <property type="term" value="C:RQC complex"/>
    <property type="evidence" value="ECO:0007669"/>
    <property type="project" value="TreeGrafter"/>
</dbReference>
<reference evidence="3" key="1">
    <citation type="submission" date="2015-09" db="EMBL/GenBank/DDBJ databases">
        <title>Complete sequence of Algoriphagus sp. M8-2.</title>
        <authorList>
            <person name="Shintani M."/>
        </authorList>
    </citation>
    <scope>NUCLEOTIDE SEQUENCE [LARGE SCALE GENOMIC DNA]</scope>
    <source>
        <strain evidence="3">M8-2</strain>
    </source>
</reference>
<sequence length="527" mass="60436">MHLNYHFLRYLIPELNEQLAGNQISACFSQSKDELIIETDGPNSHRVIRAHLLPPQVYLAFPEVFHRAKRNTIDLFEPIIGDIIESFSTISFERAFWMNLKSGKRVLFKLHGNRSNLILFEANQDFPSLLFRNEISEDKTLNPDSLEKHQDLSWDQFQSVDGNASIFLPTLGKVPRQWLKEKGYPEADLHRKWMLMQELLDMLDTPLFSLAKAEDELFLSLLPEQNTLKTFANPVEACNELFYLQLVKGSFEKEKQGILKGLLDQFKKTESYLAKAKGKLHELQESAPPSQLADVIMANLHQFTGGLKQVELVNFYTNETIQIELKKGQKPQDLAESLYRKSKNRQLEFDQIKKTIEAKEVFLALTKDKINQLEEVQDFKQLKRYLQQHQEDKKTNQETSSLPFKVFEYEGFTIWVGKSAKDNDEMLRGFAHKDDLWLHARQAAGSHVIIRKKGMPVVPKAVLERAAGLAAFYSKLKNESLAPVIYTEAKYVRKVKGSAPGSVMVDRESVLLIPPQGPDEDTSATKN</sequence>
<dbReference type="EMBL" id="CP012836">
    <property type="protein sequence ID" value="AMQ57391.1"/>
    <property type="molecule type" value="Genomic_DNA"/>
</dbReference>
<dbReference type="Gene3D" id="2.30.310.10">
    <property type="entry name" value="ibrinogen binding protein from staphylococcus aureus domain"/>
    <property type="match status" value="1"/>
</dbReference>
<dbReference type="KEGG" id="alm:AO498_13165"/>
<gene>
    <name evidence="2" type="ORF">AO498_13165</name>
</gene>
<evidence type="ECO:0000313" key="2">
    <source>
        <dbReference type="EMBL" id="AMQ57391.1"/>
    </source>
</evidence>
<dbReference type="PATRIC" id="fig|1727163.4.peg.2747"/>
<dbReference type="InterPro" id="IPR008532">
    <property type="entry name" value="NFACT_RNA-bd"/>
</dbReference>
<dbReference type="STRING" id="1727163.AO498_13165"/>
<dbReference type="PANTHER" id="PTHR15239:SF6">
    <property type="entry name" value="RIBOSOME QUALITY CONTROL COMPLEX SUBUNIT NEMF"/>
    <property type="match status" value="1"/>
</dbReference>
<dbReference type="Pfam" id="PF05670">
    <property type="entry name" value="NFACT-R_1"/>
    <property type="match status" value="1"/>
</dbReference>
<feature type="domain" description="NFACT RNA-binding" evidence="1">
    <location>
        <begin position="408"/>
        <end position="505"/>
    </location>
</feature>
<dbReference type="GO" id="GO:0043023">
    <property type="term" value="F:ribosomal large subunit binding"/>
    <property type="evidence" value="ECO:0007669"/>
    <property type="project" value="TreeGrafter"/>
</dbReference>
<dbReference type="PANTHER" id="PTHR15239">
    <property type="entry name" value="NUCLEAR EXPORT MEDIATOR FACTOR NEMF"/>
    <property type="match status" value="1"/>
</dbReference>
<protein>
    <submittedName>
        <fullName evidence="2">RNA-binding protein</fullName>
    </submittedName>
</protein>
<evidence type="ECO:0000259" key="1">
    <source>
        <dbReference type="Pfam" id="PF05670"/>
    </source>
</evidence>
<dbReference type="GO" id="GO:0072344">
    <property type="term" value="P:rescue of stalled ribosome"/>
    <property type="evidence" value="ECO:0007669"/>
    <property type="project" value="TreeGrafter"/>
</dbReference>
<dbReference type="RefSeq" id="WP_067548517.1">
    <property type="nucleotide sequence ID" value="NZ_CP012836.1"/>
</dbReference>
<dbReference type="Proteomes" id="UP000073816">
    <property type="component" value="Chromosome"/>
</dbReference>
<reference evidence="2 3" key="2">
    <citation type="journal article" date="2016" name="Genome Announc.">
        <title>Complete Genome Sequence of Algoriphagus sp. Strain M8-2, Isolated from a Brackish Lake.</title>
        <authorList>
            <person name="Muraguchi Y."/>
            <person name="Kushimoto K."/>
            <person name="Ohtsubo Y."/>
            <person name="Suzuki T."/>
            <person name="Dohra H."/>
            <person name="Kimbara K."/>
            <person name="Shintani M."/>
        </authorList>
    </citation>
    <scope>NUCLEOTIDE SEQUENCE [LARGE SCALE GENOMIC DNA]</scope>
    <source>
        <strain evidence="2 3">M8-2</strain>
    </source>
</reference>
<dbReference type="Pfam" id="PF05833">
    <property type="entry name" value="NFACT_N"/>
    <property type="match status" value="1"/>
</dbReference>